<dbReference type="Gene3D" id="2.60.120.260">
    <property type="entry name" value="Galactose-binding domain-like"/>
    <property type="match status" value="3"/>
</dbReference>
<organism evidence="1 2">
    <name type="scientific">Algibacter aquimarinus</name>
    <dbReference type="NCBI Taxonomy" id="1136748"/>
    <lineage>
        <taxon>Bacteria</taxon>
        <taxon>Pseudomonadati</taxon>
        <taxon>Bacteroidota</taxon>
        <taxon>Flavobacteriia</taxon>
        <taxon>Flavobacteriales</taxon>
        <taxon>Flavobacteriaceae</taxon>
        <taxon>Algibacter</taxon>
    </lineage>
</organism>
<comment type="caution">
    <text evidence="1">The sequence shown here is derived from an EMBL/GenBank/DDBJ whole genome shotgun (WGS) entry which is preliminary data.</text>
</comment>
<keyword evidence="2" id="KW-1185">Reference proteome</keyword>
<evidence type="ECO:0008006" key="3">
    <source>
        <dbReference type="Google" id="ProtNLM"/>
    </source>
</evidence>
<protein>
    <recommendedName>
        <fullName evidence="3">PKD domain-containing protein</fullName>
    </recommendedName>
</protein>
<evidence type="ECO:0000313" key="1">
    <source>
        <dbReference type="EMBL" id="GAA4968466.1"/>
    </source>
</evidence>
<sequence length="709" mass="77195">MSCEDDNNDLSFLDSIVAPSDVLANFQIAQDNSGLVTITPNATGAASYNIKLGVDELEPVSVKQGESVENTYDEGVYTIELEAVGLSGLKTVATQDLVVSFRAPENLEVTAEIDGSNPFILNVSAVADFAASFNVFFDTSNVDEEPTMLALGETVSFEYPGVGDYTIRVVALSGGLETTEITQVVTIEKPTELPIDFEIFDASVFNGFGGASNAIIDNPDTNGNESAKVAQIIKDAPEGWAGNVIELSAPLDFSTKKLITMDVWSPRPDGKLLLKLENQTDDTVFIEKEITLNGTSSWEEAAFDLSDISTDVEYQKIVLFFDFGTVGDGSSDWTFYVDNIKQSTVPVEAGEPLLFDDFDGNSNITTWTGDAAGLDTALPNPYVNADNFSATVLEYTDTGGTFANIQFVADSNFDLSAGNSVFTLKVYVPSSSVTGSETNQISLKLQNSSLGGNAWQTQTEIVKTIVLDQWQEVSFDFVNDNWQNLNFNGVDPDPVDRTDLDKVVLQLNGENNSSEVTGYIDDFYYGTAPAAEFPPFARDGFEGRGTITTWLGDDCGMDNAFANPFIDANNNSATVLQYDDTGGTFANVQFTITPNLDISLKSKFTLKVYVPSSSVTGSQNNQISLKLQNSSLGGNAWQTQTEIVKTIVLDQWQELTFDFINDNWQNLNFNGVDPDPVDRTDLDKVVLQLNGENNNDLVTAYIDDFNYHN</sequence>
<accession>A0ABP9HDE4</accession>
<reference evidence="2" key="1">
    <citation type="journal article" date="2019" name="Int. J. Syst. Evol. Microbiol.">
        <title>The Global Catalogue of Microorganisms (GCM) 10K type strain sequencing project: providing services to taxonomists for standard genome sequencing and annotation.</title>
        <authorList>
            <consortium name="The Broad Institute Genomics Platform"/>
            <consortium name="The Broad Institute Genome Sequencing Center for Infectious Disease"/>
            <person name="Wu L."/>
            <person name="Ma J."/>
        </authorList>
    </citation>
    <scope>NUCLEOTIDE SEQUENCE [LARGE SCALE GENOMIC DNA]</scope>
    <source>
        <strain evidence="2">JCM 18287</strain>
    </source>
</reference>
<proteinExistence type="predicted"/>
<dbReference type="Proteomes" id="UP001501692">
    <property type="component" value="Unassembled WGS sequence"/>
</dbReference>
<evidence type="ECO:0000313" key="2">
    <source>
        <dbReference type="Proteomes" id="UP001501692"/>
    </source>
</evidence>
<dbReference type="EMBL" id="BAABJK010000004">
    <property type="protein sequence ID" value="GAA4968466.1"/>
    <property type="molecule type" value="Genomic_DNA"/>
</dbReference>
<gene>
    <name evidence="1" type="ORF">GCM10023315_17580</name>
</gene>
<name>A0ABP9HDE4_9FLAO</name>